<dbReference type="Gene3D" id="3.30.450.260">
    <property type="entry name" value="Haem NO binding associated domain"/>
    <property type="match status" value="1"/>
</dbReference>
<dbReference type="InterPro" id="IPR035965">
    <property type="entry name" value="PAS-like_dom_sf"/>
</dbReference>
<evidence type="ECO:0000259" key="18">
    <source>
        <dbReference type="PROSITE" id="PS50046"/>
    </source>
</evidence>
<dbReference type="InterPro" id="IPR011006">
    <property type="entry name" value="CheY-like_superfamily"/>
</dbReference>
<dbReference type="SMART" id="SM00073">
    <property type="entry name" value="HPT"/>
    <property type="match status" value="1"/>
</dbReference>
<feature type="coiled-coil region" evidence="17">
    <location>
        <begin position="1271"/>
        <end position="1298"/>
    </location>
</feature>
<dbReference type="PROSITE" id="PS50894">
    <property type="entry name" value="HPT"/>
    <property type="match status" value="1"/>
</dbReference>
<dbReference type="InterPro" id="IPR008207">
    <property type="entry name" value="Sig_transdc_His_kin_Hpt_dom"/>
</dbReference>
<dbReference type="Pfam" id="PF01627">
    <property type="entry name" value="Hpt"/>
    <property type="match status" value="1"/>
</dbReference>
<sequence>MTNNQVTEFRQFSLSADQFAALFPFHLVIDRQMKIVQMGEVLQRILEPIKILGSSLDEHFQINRPRCPVNFDAISQQTRSLFLLQSQHKEMQLKGQMVNLEDDDHLVFLGSPWITEISDLKKLELSIDDFPLYDSVSDYLFLLQAKNSALADAKKLTTKLTQQRSELRATASRLRTLIESLQVGILLEDENRHVILANQEFCDLFSIPLKPEALQGTDCRQSAEISKQLFAEPERFTQRVQEMLSNGEIVMNQEWPLKDGRIFEQDYVPIIVDHKFYGHLWKYRDITQRKQSENALRLSEEQLKLALDAVDEGLWDWNLATGEVYRSPRWFTMLGYNPQEMADDIKVRNKLIHPEDKKIVQQRLIDHIKGKTPYYEAEVRLLTKSGEWKWILDRGKLVNRNFSEKYLRMVGTHLDITARKQSEAELHQQYQRALLLKQITEEIRQSLQLEKILQTTVTEVQRILQADRVLIFQVHGDGSGKVLQEAVIPGWSATLAQEIYDPCFHKYQGLYRQGRITAISDLEQAGLKPCYVEFLQQFQVKANLVVPILVREDLWGLLIVHQCDRPRQWTELELDLVKHLADQMGIALTQAQLLTQETRQAHLLAQQNKELSQAKQAAETANMAKSNFLATMSHEIRTPMNAIIGMTGLLLDTPLQPEQLDYVETIRNSGDTLLTIINDILDFSKIESGNLELEEQPFDLQVCVEEALDLLAPQAALKGIELMYQFQPRTPTLIIGDITRVRQILWNLVSNAVKFTQQGEVVITVTVQPQILAQKANNSDHVYYEFLFAVSDTGIGIPRDRLDRLFKPFSQVDASMTRRYGGTGLGLAISKRLSEIMGGKMWVDSQPGQGSTFYFTATLQVDPSAIENAWDIYPELLGKRLLLATGNTNLRKCLTCQIQSLGVYVKPVESSTAVLRLMAENSFDIAILDIDSLDLHIADLTAKIRAIPTQQDLPLVMLSFKGKQTVEIKEVATEFAAFLQKPVRHYQLHNTLLQIVRGNWSTRRISQKITLPSYSRLPTPNLPNIDAQMGQTLPLKILLVEDVLVNQKIALKMLQRLGYRADVANNGLEALEALQRQLYDVVFMDIQMPEMDGWETTIHIRQELSENTQPWIIAMTAHARPEDRQECLTVGMDDYVSKPISLEALEAVLKKYDIAAHLAAAPPESMDVPESALTSTAIEADVESDVPEVIEVIDGRFLQELRAMAGSDGDALIAELIQVYLEDTPDKIQTIKDAITKDDRSTIAKAAHALRSPSVSIGAVRLGNICETLENGAKERSLDQLTALVNQLEKEYSNAIAALQSRNFL</sequence>
<keyword evidence="4" id="KW-1003">Cell membrane</keyword>
<evidence type="ECO:0000313" key="24">
    <source>
        <dbReference type="EMBL" id="MBD2200072.1"/>
    </source>
</evidence>
<keyword evidence="5 16" id="KW-0597">Phosphoprotein</keyword>
<dbReference type="InterPro" id="IPR003018">
    <property type="entry name" value="GAF"/>
</dbReference>
<dbReference type="SUPFAM" id="SSF52172">
    <property type="entry name" value="CheY-like"/>
    <property type="match status" value="2"/>
</dbReference>
<dbReference type="Gene3D" id="3.30.565.10">
    <property type="entry name" value="Histidine kinase-like ATPase, C-terminal domain"/>
    <property type="match status" value="1"/>
</dbReference>
<evidence type="ECO:0000256" key="7">
    <source>
        <dbReference type="ARBA" id="ARBA00022692"/>
    </source>
</evidence>
<evidence type="ECO:0000256" key="11">
    <source>
        <dbReference type="ARBA" id="ARBA00022989"/>
    </source>
</evidence>
<dbReference type="InterPro" id="IPR000700">
    <property type="entry name" value="PAS-assoc_C"/>
</dbReference>
<evidence type="ECO:0000256" key="5">
    <source>
        <dbReference type="ARBA" id="ARBA00022553"/>
    </source>
</evidence>
<evidence type="ECO:0000259" key="23">
    <source>
        <dbReference type="PROSITE" id="PS50894"/>
    </source>
</evidence>
<dbReference type="InterPro" id="IPR036641">
    <property type="entry name" value="HPT_dom_sf"/>
</dbReference>
<dbReference type="SMART" id="SM00387">
    <property type="entry name" value="HATPase_c"/>
    <property type="match status" value="1"/>
</dbReference>
<dbReference type="CDD" id="cd00082">
    <property type="entry name" value="HisKA"/>
    <property type="match status" value="1"/>
</dbReference>
<keyword evidence="7" id="KW-0812">Transmembrane</keyword>
<dbReference type="EMBL" id="JACJQH010000075">
    <property type="protein sequence ID" value="MBD2200072.1"/>
    <property type="molecule type" value="Genomic_DNA"/>
</dbReference>
<evidence type="ECO:0000256" key="17">
    <source>
        <dbReference type="SAM" id="Coils"/>
    </source>
</evidence>
<dbReference type="InterPro" id="IPR000014">
    <property type="entry name" value="PAS"/>
</dbReference>
<organism evidence="24 25">
    <name type="scientific">Calothrix parietina FACHB-288</name>
    <dbReference type="NCBI Taxonomy" id="2692896"/>
    <lineage>
        <taxon>Bacteria</taxon>
        <taxon>Bacillati</taxon>
        <taxon>Cyanobacteriota</taxon>
        <taxon>Cyanophyceae</taxon>
        <taxon>Nostocales</taxon>
        <taxon>Calotrichaceae</taxon>
        <taxon>Calothrix</taxon>
    </lineage>
</organism>
<comment type="similarity">
    <text evidence="3">In the N-terminal section; belongs to the phytochrome family.</text>
</comment>
<dbReference type="PANTHER" id="PTHR45339">
    <property type="entry name" value="HYBRID SIGNAL TRANSDUCTION HISTIDINE KINASE J"/>
    <property type="match status" value="1"/>
</dbReference>
<evidence type="ECO:0000256" key="2">
    <source>
        <dbReference type="ARBA" id="ARBA00004651"/>
    </source>
</evidence>
<comment type="catalytic activity">
    <reaction evidence="1">
        <text>ATP + protein L-histidine = ADP + protein N-phospho-L-histidine.</text>
        <dbReference type="EC" id="2.7.13.3"/>
    </reaction>
</comment>
<dbReference type="Gene3D" id="1.20.120.160">
    <property type="entry name" value="HPT domain"/>
    <property type="match status" value="1"/>
</dbReference>
<evidence type="ECO:0000313" key="25">
    <source>
        <dbReference type="Proteomes" id="UP000658514"/>
    </source>
</evidence>
<dbReference type="InterPro" id="IPR003594">
    <property type="entry name" value="HATPase_dom"/>
</dbReference>
<evidence type="ECO:0000256" key="10">
    <source>
        <dbReference type="ARBA" id="ARBA00022840"/>
    </source>
</evidence>
<dbReference type="SMART" id="SM00091">
    <property type="entry name" value="PAS"/>
    <property type="match status" value="2"/>
</dbReference>
<keyword evidence="13" id="KW-0472">Membrane</keyword>
<evidence type="ECO:0000259" key="20">
    <source>
        <dbReference type="PROSITE" id="PS50110"/>
    </source>
</evidence>
<dbReference type="Pfam" id="PF00512">
    <property type="entry name" value="HisKA"/>
    <property type="match status" value="1"/>
</dbReference>
<feature type="domain" description="Histidine kinase" evidence="19">
    <location>
        <begin position="631"/>
        <end position="861"/>
    </location>
</feature>
<dbReference type="Gene3D" id="3.40.50.2300">
    <property type="match status" value="2"/>
</dbReference>
<evidence type="ECO:0000256" key="13">
    <source>
        <dbReference type="ARBA" id="ARBA00023136"/>
    </source>
</evidence>
<dbReference type="Pfam" id="PF13188">
    <property type="entry name" value="PAS_8"/>
    <property type="match status" value="1"/>
</dbReference>
<keyword evidence="14" id="KW-0141">cGMP biosynthesis</keyword>
<dbReference type="Pfam" id="PF00072">
    <property type="entry name" value="Response_reg"/>
    <property type="match status" value="1"/>
</dbReference>
<dbReference type="PROSITE" id="PS50109">
    <property type="entry name" value="HIS_KIN"/>
    <property type="match status" value="1"/>
</dbReference>
<feature type="domain" description="Response regulatory" evidence="20">
    <location>
        <begin position="1036"/>
        <end position="1153"/>
    </location>
</feature>
<dbReference type="Gene3D" id="1.10.287.130">
    <property type="match status" value="1"/>
</dbReference>
<keyword evidence="11" id="KW-1133">Transmembrane helix</keyword>
<dbReference type="SUPFAM" id="SSF47384">
    <property type="entry name" value="Homodimeric domain of signal transducing histidine kinase"/>
    <property type="match status" value="1"/>
</dbReference>
<dbReference type="SUPFAM" id="SSF55874">
    <property type="entry name" value="ATPase domain of HSP90 chaperone/DNA topoisomerase II/histidine kinase"/>
    <property type="match status" value="1"/>
</dbReference>
<evidence type="ECO:0000256" key="6">
    <source>
        <dbReference type="ARBA" id="ARBA00022679"/>
    </source>
</evidence>
<gene>
    <name evidence="24" type="ORF">H6G24_32170</name>
</gene>
<dbReference type="PROSITE" id="PS50046">
    <property type="entry name" value="PHYTOCHROME_2"/>
    <property type="match status" value="1"/>
</dbReference>
<evidence type="ECO:0000256" key="4">
    <source>
        <dbReference type="ARBA" id="ARBA00022475"/>
    </source>
</evidence>
<dbReference type="SUPFAM" id="SSF55781">
    <property type="entry name" value="GAF domain-like"/>
    <property type="match status" value="1"/>
</dbReference>
<dbReference type="PROSITE" id="PS50113">
    <property type="entry name" value="PAC"/>
    <property type="match status" value="1"/>
</dbReference>
<dbReference type="SMART" id="SM00448">
    <property type="entry name" value="REC"/>
    <property type="match status" value="1"/>
</dbReference>
<keyword evidence="25" id="KW-1185">Reference proteome</keyword>
<dbReference type="SUPFAM" id="SSF47226">
    <property type="entry name" value="Histidine-containing phosphotransfer domain, HPT domain"/>
    <property type="match status" value="1"/>
</dbReference>
<dbReference type="SMART" id="SM00388">
    <property type="entry name" value="HisKA"/>
    <property type="match status" value="1"/>
</dbReference>
<dbReference type="InterPro" id="IPR001610">
    <property type="entry name" value="PAC"/>
</dbReference>
<dbReference type="RefSeq" id="WP_190550505.1">
    <property type="nucleotide sequence ID" value="NZ_CAWPNO010000112.1"/>
</dbReference>
<feature type="domain" description="HPt" evidence="23">
    <location>
        <begin position="1209"/>
        <end position="1302"/>
    </location>
</feature>
<feature type="domain" description="Phytochrome chromophore attachment site" evidence="18">
    <location>
        <begin position="448"/>
        <end position="583"/>
    </location>
</feature>
<dbReference type="NCBIfam" id="TIGR00229">
    <property type="entry name" value="sensory_box"/>
    <property type="match status" value="2"/>
</dbReference>
<dbReference type="InterPro" id="IPR016132">
    <property type="entry name" value="Phyto_chromo_attachment"/>
</dbReference>
<dbReference type="Pfam" id="PF01590">
    <property type="entry name" value="GAF"/>
    <property type="match status" value="1"/>
</dbReference>
<feature type="domain" description="Response regulatory" evidence="20">
    <location>
        <begin position="880"/>
        <end position="996"/>
    </location>
</feature>
<dbReference type="SUPFAM" id="SSF55785">
    <property type="entry name" value="PYP-like sensor domain (PAS domain)"/>
    <property type="match status" value="2"/>
</dbReference>
<evidence type="ECO:0000259" key="19">
    <source>
        <dbReference type="PROSITE" id="PS50109"/>
    </source>
</evidence>
<protein>
    <submittedName>
        <fullName evidence="24">Response regulator</fullName>
    </submittedName>
</protein>
<dbReference type="InterPro" id="IPR001789">
    <property type="entry name" value="Sig_transdc_resp-reg_receiver"/>
</dbReference>
<dbReference type="CDD" id="cd16922">
    <property type="entry name" value="HATPase_EvgS-ArcB-TorS-like"/>
    <property type="match status" value="1"/>
</dbReference>
<feature type="modified residue" description="4-aspartylphosphate" evidence="16">
    <location>
        <position position="929"/>
    </location>
</feature>
<keyword evidence="9" id="KW-0418">Kinase</keyword>
<dbReference type="CDD" id="cd00130">
    <property type="entry name" value="PAS"/>
    <property type="match status" value="1"/>
</dbReference>
<dbReference type="CDD" id="cd00088">
    <property type="entry name" value="HPT"/>
    <property type="match status" value="1"/>
</dbReference>
<comment type="caution">
    <text evidence="24">The sequence shown here is derived from an EMBL/GenBank/DDBJ whole genome shotgun (WGS) entry which is preliminary data.</text>
</comment>
<dbReference type="Pfam" id="PF02518">
    <property type="entry name" value="HATPase_c"/>
    <property type="match status" value="1"/>
</dbReference>
<dbReference type="Pfam" id="PF07701">
    <property type="entry name" value="HNOBA"/>
    <property type="match status" value="1"/>
</dbReference>
<name>A0ABR8AJ78_9CYAN</name>
<evidence type="ECO:0000256" key="8">
    <source>
        <dbReference type="ARBA" id="ARBA00022741"/>
    </source>
</evidence>
<dbReference type="PANTHER" id="PTHR45339:SF1">
    <property type="entry name" value="HYBRID SIGNAL TRANSDUCTION HISTIDINE KINASE J"/>
    <property type="match status" value="1"/>
</dbReference>
<accession>A0ABR8AJ78</accession>
<dbReference type="PRINTS" id="PR00344">
    <property type="entry name" value="BCTRLSENSOR"/>
</dbReference>
<evidence type="ECO:0000259" key="22">
    <source>
        <dbReference type="PROSITE" id="PS50113"/>
    </source>
</evidence>
<keyword evidence="8" id="KW-0547">Nucleotide-binding</keyword>
<dbReference type="InterPro" id="IPR029016">
    <property type="entry name" value="GAF-like_dom_sf"/>
</dbReference>
<dbReference type="CDD" id="cd17546">
    <property type="entry name" value="REC_hyHK_CKI1_RcsC-like"/>
    <property type="match status" value="1"/>
</dbReference>
<keyword evidence="12" id="KW-0902">Two-component regulatory system</keyword>
<dbReference type="PROSITE" id="PS50112">
    <property type="entry name" value="PAS"/>
    <property type="match status" value="1"/>
</dbReference>
<dbReference type="Pfam" id="PF08447">
    <property type="entry name" value="PAS_3"/>
    <property type="match status" value="1"/>
</dbReference>
<keyword evidence="6" id="KW-0808">Transferase</keyword>
<feature type="domain" description="PAC" evidence="22">
    <location>
        <begin position="375"/>
        <end position="428"/>
    </location>
</feature>
<dbReference type="SMART" id="SM00065">
    <property type="entry name" value="GAF"/>
    <property type="match status" value="1"/>
</dbReference>
<dbReference type="InterPro" id="IPR013655">
    <property type="entry name" value="PAS_fold_3"/>
</dbReference>
<comment type="subcellular location">
    <subcellularLocation>
        <location evidence="2">Cell membrane</location>
        <topology evidence="2">Multi-pass membrane protein</topology>
    </subcellularLocation>
</comment>
<feature type="domain" description="PAS" evidence="21">
    <location>
        <begin position="299"/>
        <end position="371"/>
    </location>
</feature>
<evidence type="ECO:0000256" key="1">
    <source>
        <dbReference type="ARBA" id="ARBA00000085"/>
    </source>
</evidence>
<dbReference type="Proteomes" id="UP000658514">
    <property type="component" value="Unassembled WGS sequence"/>
</dbReference>
<dbReference type="InterPro" id="IPR011645">
    <property type="entry name" value="HNOB_dom_associated"/>
</dbReference>
<dbReference type="Gene3D" id="3.30.450.40">
    <property type="match status" value="1"/>
</dbReference>
<feature type="modified residue" description="4-aspartylphosphate" evidence="16">
    <location>
        <position position="1085"/>
    </location>
</feature>
<dbReference type="SMART" id="SM00086">
    <property type="entry name" value="PAC"/>
    <property type="match status" value="1"/>
</dbReference>
<feature type="modified residue" description="Phosphohistidine" evidence="15">
    <location>
        <position position="1248"/>
    </location>
</feature>
<keyword evidence="10" id="KW-0067">ATP-binding</keyword>
<evidence type="ECO:0000256" key="12">
    <source>
        <dbReference type="ARBA" id="ARBA00023012"/>
    </source>
</evidence>
<proteinExistence type="inferred from homology"/>
<dbReference type="InterPro" id="IPR036890">
    <property type="entry name" value="HATPase_C_sf"/>
</dbReference>
<dbReference type="InterPro" id="IPR004358">
    <property type="entry name" value="Sig_transdc_His_kin-like_C"/>
</dbReference>
<evidence type="ECO:0000256" key="9">
    <source>
        <dbReference type="ARBA" id="ARBA00022777"/>
    </source>
</evidence>
<dbReference type="Gene3D" id="3.30.450.20">
    <property type="entry name" value="PAS domain"/>
    <property type="match status" value="2"/>
</dbReference>
<dbReference type="InterPro" id="IPR005467">
    <property type="entry name" value="His_kinase_dom"/>
</dbReference>
<dbReference type="InterPro" id="IPR036097">
    <property type="entry name" value="HisK_dim/P_sf"/>
</dbReference>
<evidence type="ECO:0000256" key="14">
    <source>
        <dbReference type="ARBA" id="ARBA00023293"/>
    </source>
</evidence>
<keyword evidence="17" id="KW-0175">Coiled coil</keyword>
<dbReference type="PROSITE" id="PS50110">
    <property type="entry name" value="RESPONSE_REGULATORY"/>
    <property type="match status" value="2"/>
</dbReference>
<evidence type="ECO:0000256" key="15">
    <source>
        <dbReference type="PROSITE-ProRule" id="PRU00110"/>
    </source>
</evidence>
<dbReference type="InterPro" id="IPR003661">
    <property type="entry name" value="HisK_dim/P_dom"/>
</dbReference>
<dbReference type="InterPro" id="IPR042463">
    <property type="entry name" value="HNOB_dom_associated_sf"/>
</dbReference>
<evidence type="ECO:0000256" key="16">
    <source>
        <dbReference type="PROSITE-ProRule" id="PRU00169"/>
    </source>
</evidence>
<evidence type="ECO:0000259" key="21">
    <source>
        <dbReference type="PROSITE" id="PS50112"/>
    </source>
</evidence>
<reference evidence="24 25" key="1">
    <citation type="journal article" date="2020" name="ISME J.">
        <title>Comparative genomics reveals insights into cyanobacterial evolution and habitat adaptation.</title>
        <authorList>
            <person name="Chen M.Y."/>
            <person name="Teng W.K."/>
            <person name="Zhao L."/>
            <person name="Hu C.X."/>
            <person name="Zhou Y.K."/>
            <person name="Han B.P."/>
            <person name="Song L.R."/>
            <person name="Shu W.S."/>
        </authorList>
    </citation>
    <scope>NUCLEOTIDE SEQUENCE [LARGE SCALE GENOMIC DNA]</scope>
    <source>
        <strain evidence="24 25">FACHB-288</strain>
    </source>
</reference>
<evidence type="ECO:0000256" key="3">
    <source>
        <dbReference type="ARBA" id="ARBA00006402"/>
    </source>
</evidence>